<evidence type="ECO:0000313" key="2">
    <source>
        <dbReference type="Proteomes" id="UP000710849"/>
    </source>
</evidence>
<gene>
    <name evidence="1" type="ORF">EAE97_010333</name>
</gene>
<comment type="caution">
    <text evidence="1">The sequence shown here is derived from an EMBL/GenBank/DDBJ whole genome shotgun (WGS) entry which is preliminary data.</text>
</comment>
<dbReference type="AlphaFoldDB" id="A0A9P5I0F0"/>
<protein>
    <submittedName>
        <fullName evidence="1">Uncharacterized protein</fullName>
    </submittedName>
</protein>
<reference evidence="1 2" key="1">
    <citation type="journal article" date="2020" name="Genome Biol. Evol.">
        <title>Comparative genomics of Sclerotiniaceae.</title>
        <authorList>
            <person name="Valero Jimenez C.A."/>
            <person name="Steentjes M."/>
            <person name="Scholten O.E."/>
            <person name="Van Kan J.A.L."/>
        </authorList>
    </citation>
    <scope>NUCLEOTIDE SEQUENCE [LARGE SCALE GENOMIC DNA]</scope>
    <source>
        <strain evidence="1 2">MUCL 94</strain>
    </source>
</reference>
<evidence type="ECO:0000313" key="1">
    <source>
        <dbReference type="EMBL" id="KAF7926033.1"/>
    </source>
</evidence>
<sequence length="139" mass="16285">MGFLMRSGMGGNCYAYVNVIGKRNDANGIRFITIDEGYTLELPFLFGLMSEEFQDDILFRKHDEGFQGIARQSRGNLYIRFISVDWIKRFWTDEDMLLSWNRFLIHSGYCETNDMIEKWMTVSYREVEAVEGYNRATGS</sequence>
<dbReference type="GeneID" id="62153921"/>
<organism evidence="1 2">
    <name type="scientific">Botrytis byssoidea</name>
    <dbReference type="NCBI Taxonomy" id="139641"/>
    <lineage>
        <taxon>Eukaryota</taxon>
        <taxon>Fungi</taxon>
        <taxon>Dikarya</taxon>
        <taxon>Ascomycota</taxon>
        <taxon>Pezizomycotina</taxon>
        <taxon>Leotiomycetes</taxon>
        <taxon>Helotiales</taxon>
        <taxon>Sclerotiniaceae</taxon>
        <taxon>Botrytis</taxon>
    </lineage>
</organism>
<dbReference type="RefSeq" id="XP_038728242.1">
    <property type="nucleotide sequence ID" value="XM_038880848.1"/>
</dbReference>
<dbReference type="Proteomes" id="UP000710849">
    <property type="component" value="Unassembled WGS sequence"/>
</dbReference>
<name>A0A9P5I0F0_9HELO</name>
<proteinExistence type="predicted"/>
<dbReference type="EMBL" id="RCSW01000027">
    <property type="protein sequence ID" value="KAF7926033.1"/>
    <property type="molecule type" value="Genomic_DNA"/>
</dbReference>
<keyword evidence="2" id="KW-1185">Reference proteome</keyword>
<accession>A0A9P5I0F0</accession>